<protein>
    <recommendedName>
        <fullName evidence="4">DUF4157 domain-containing protein</fullName>
    </recommendedName>
</protein>
<gene>
    <name evidence="2" type="ORF">NH26_08975</name>
</gene>
<organism evidence="2 3">
    <name type="scientific">Flammeovirga pacifica</name>
    <dbReference type="NCBI Taxonomy" id="915059"/>
    <lineage>
        <taxon>Bacteria</taxon>
        <taxon>Pseudomonadati</taxon>
        <taxon>Bacteroidota</taxon>
        <taxon>Cytophagia</taxon>
        <taxon>Cytophagales</taxon>
        <taxon>Flammeovirgaceae</taxon>
        <taxon>Flammeovirga</taxon>
    </lineage>
</organism>
<evidence type="ECO:0000256" key="1">
    <source>
        <dbReference type="SAM" id="Phobius"/>
    </source>
</evidence>
<dbReference type="STRING" id="915059.NH26_08975"/>
<dbReference type="Proteomes" id="UP000179797">
    <property type="component" value="Unassembled WGS sequence"/>
</dbReference>
<dbReference type="EMBL" id="JRYR02000001">
    <property type="protein sequence ID" value="OHX66478.1"/>
    <property type="molecule type" value="Genomic_DNA"/>
</dbReference>
<evidence type="ECO:0000313" key="2">
    <source>
        <dbReference type="EMBL" id="OHX66478.1"/>
    </source>
</evidence>
<dbReference type="AlphaFoldDB" id="A0A1S1YZQ0"/>
<feature type="transmembrane region" description="Helical" evidence="1">
    <location>
        <begin position="55"/>
        <end position="74"/>
    </location>
</feature>
<sequence length="115" mass="14456">MRIIFNNTIPFKGFIAMAVYPFVFVRSEYKTYQHSEEWNRMIRHEKIHFAQQKELLLITFYFIYFIHFVFLFVIHKNVDKAYRSICFEREAYQNEKNRSYLSTRKRFSWLKYLKR</sequence>
<proteinExistence type="predicted"/>
<evidence type="ECO:0008006" key="4">
    <source>
        <dbReference type="Google" id="ProtNLM"/>
    </source>
</evidence>
<keyword evidence="1" id="KW-0812">Transmembrane</keyword>
<name>A0A1S1YZQ0_FLAPC</name>
<reference evidence="2 3" key="1">
    <citation type="journal article" date="2012" name="Int. J. Syst. Evol. Microbiol.">
        <title>Flammeovirga pacifica sp. nov., isolated from deep-sea sediment.</title>
        <authorList>
            <person name="Xu H."/>
            <person name="Fu Y."/>
            <person name="Yang N."/>
            <person name="Ding Z."/>
            <person name="Lai Q."/>
            <person name="Zeng R."/>
        </authorList>
    </citation>
    <scope>NUCLEOTIDE SEQUENCE [LARGE SCALE GENOMIC DNA]</scope>
    <source>
        <strain evidence="3">DSM 24597 / LMG 26175 / WPAGA1</strain>
    </source>
</reference>
<dbReference type="RefSeq" id="WP_044221603.1">
    <property type="nucleotide sequence ID" value="NZ_JRYR02000001.1"/>
</dbReference>
<keyword evidence="1" id="KW-0472">Membrane</keyword>
<keyword evidence="3" id="KW-1185">Reference proteome</keyword>
<dbReference type="OrthoDB" id="1027344at2"/>
<accession>A0A1S1YZQ0</accession>
<comment type="caution">
    <text evidence="2">The sequence shown here is derived from an EMBL/GenBank/DDBJ whole genome shotgun (WGS) entry which is preliminary data.</text>
</comment>
<keyword evidence="1" id="KW-1133">Transmembrane helix</keyword>
<evidence type="ECO:0000313" key="3">
    <source>
        <dbReference type="Proteomes" id="UP000179797"/>
    </source>
</evidence>